<evidence type="ECO:0000313" key="4">
    <source>
        <dbReference type="EMBL" id="KAK6196360.1"/>
    </source>
</evidence>
<reference evidence="4 5" key="1">
    <citation type="submission" date="2024-01" db="EMBL/GenBank/DDBJ databases">
        <title>The genome of the rayed Mediterranean limpet Patella caerulea (Linnaeus, 1758).</title>
        <authorList>
            <person name="Anh-Thu Weber A."/>
            <person name="Halstead-Nussloch G."/>
        </authorList>
    </citation>
    <scope>NUCLEOTIDE SEQUENCE [LARGE SCALE GENOMIC DNA]</scope>
    <source>
        <strain evidence="4">AATW-2023a</strain>
        <tissue evidence="4">Whole specimen</tissue>
    </source>
</reference>
<proteinExistence type="predicted"/>
<dbReference type="AlphaFoldDB" id="A0AAN8QBB9"/>
<keyword evidence="5" id="KW-1185">Reference proteome</keyword>
<organism evidence="4 5">
    <name type="scientific">Patella caerulea</name>
    <name type="common">Rayed Mediterranean limpet</name>
    <dbReference type="NCBI Taxonomy" id="87958"/>
    <lineage>
        <taxon>Eukaryota</taxon>
        <taxon>Metazoa</taxon>
        <taxon>Spiralia</taxon>
        <taxon>Lophotrochozoa</taxon>
        <taxon>Mollusca</taxon>
        <taxon>Gastropoda</taxon>
        <taxon>Patellogastropoda</taxon>
        <taxon>Patelloidea</taxon>
        <taxon>Patellidae</taxon>
        <taxon>Patella</taxon>
    </lineage>
</organism>
<evidence type="ECO:0000256" key="2">
    <source>
        <dbReference type="SAM" id="Phobius"/>
    </source>
</evidence>
<feature type="chain" id="PRO_5042934296" evidence="3">
    <location>
        <begin position="24"/>
        <end position="328"/>
    </location>
</feature>
<evidence type="ECO:0000256" key="1">
    <source>
        <dbReference type="SAM" id="MobiDB-lite"/>
    </source>
</evidence>
<dbReference type="Proteomes" id="UP001347796">
    <property type="component" value="Unassembled WGS sequence"/>
</dbReference>
<keyword evidence="2" id="KW-0812">Transmembrane</keyword>
<feature type="region of interest" description="Disordered" evidence="1">
    <location>
        <begin position="112"/>
        <end position="151"/>
    </location>
</feature>
<accession>A0AAN8QBB9</accession>
<comment type="caution">
    <text evidence="4">The sequence shown here is derived from an EMBL/GenBank/DDBJ whole genome shotgun (WGS) entry which is preliminary data.</text>
</comment>
<evidence type="ECO:0000256" key="3">
    <source>
        <dbReference type="SAM" id="SignalP"/>
    </source>
</evidence>
<feature type="region of interest" description="Disordered" evidence="1">
    <location>
        <begin position="165"/>
        <end position="250"/>
    </location>
</feature>
<feature type="transmembrane region" description="Helical" evidence="2">
    <location>
        <begin position="76"/>
        <end position="99"/>
    </location>
</feature>
<feature type="compositionally biased region" description="Polar residues" evidence="1">
    <location>
        <begin position="122"/>
        <end position="132"/>
    </location>
</feature>
<feature type="signal peptide" evidence="3">
    <location>
        <begin position="1"/>
        <end position="23"/>
    </location>
</feature>
<keyword evidence="2" id="KW-0472">Membrane</keyword>
<evidence type="ECO:0000313" key="5">
    <source>
        <dbReference type="Proteomes" id="UP001347796"/>
    </source>
</evidence>
<name>A0AAN8QBB9_PATCE</name>
<dbReference type="EMBL" id="JAZGQO010000001">
    <property type="protein sequence ID" value="KAK6196360.1"/>
    <property type="molecule type" value="Genomic_DNA"/>
</dbReference>
<protein>
    <submittedName>
        <fullName evidence="4">Uncharacterized protein</fullName>
    </submittedName>
</protein>
<feature type="compositionally biased region" description="Basic and acidic residues" evidence="1">
    <location>
        <begin position="196"/>
        <end position="206"/>
    </location>
</feature>
<sequence>MNVIPAFILFLLSIYSQVGPGLGVPLFDPIIEMDENVSHGQRQLLQVTEATTESSPPVDEGFFADVSAFYSDKNNMAMYLVLPVIVLLYGGCSSIYCIAKCRRYLRKRKHQRLSGPEDEEQLTQNEPNNLNQDGGIDNPRHAIANNIDTSSTDVKVGVERENSTPLPWQVPEDVIPSDVKPNSVTPLNRPMIPLEKIPKPGDDQEIPKQNLPETAKPYNGRRFPQIDDPSPIGQHVPVRRVNSDDDLPPTKIFRPPNKDLIEAALRPSPSGRESVSTIAMKDELLARFDAFSTFAMAKKAADILRVNSMGGDKKDYVKPKNKLIFIAE</sequence>
<keyword evidence="2" id="KW-1133">Transmembrane helix</keyword>
<keyword evidence="3" id="KW-0732">Signal</keyword>
<gene>
    <name evidence="4" type="ORF">SNE40_001598</name>
</gene>